<gene>
    <name evidence="4" type="ORF">MACH26_32840</name>
</gene>
<keyword evidence="1" id="KW-0732">Signal</keyword>
<dbReference type="Gene3D" id="3.30.360.10">
    <property type="entry name" value="Dihydrodipicolinate Reductase, domain 2"/>
    <property type="match status" value="1"/>
</dbReference>
<dbReference type="InterPro" id="IPR000683">
    <property type="entry name" value="Gfo/Idh/MocA-like_OxRdtase_N"/>
</dbReference>
<dbReference type="InterPro" id="IPR052515">
    <property type="entry name" value="Gfo/Idh/MocA_Oxidoreductase"/>
</dbReference>
<dbReference type="RefSeq" id="WP_338293861.1">
    <property type="nucleotide sequence ID" value="NZ_AP027272.1"/>
</dbReference>
<dbReference type="Pfam" id="PF01408">
    <property type="entry name" value="GFO_IDH_MocA"/>
    <property type="match status" value="1"/>
</dbReference>
<dbReference type="Pfam" id="PF02894">
    <property type="entry name" value="GFO_IDH_MocA_C"/>
    <property type="match status" value="1"/>
</dbReference>
<dbReference type="PANTHER" id="PTHR43249">
    <property type="entry name" value="UDP-N-ACETYL-2-AMINO-2-DEOXY-D-GLUCURONATE OXIDASE"/>
    <property type="match status" value="1"/>
</dbReference>
<dbReference type="AlphaFoldDB" id="A0AA48HIZ6"/>
<evidence type="ECO:0000313" key="5">
    <source>
        <dbReference type="Proteomes" id="UP001333710"/>
    </source>
</evidence>
<dbReference type="Gene3D" id="3.40.50.720">
    <property type="entry name" value="NAD(P)-binding Rossmann-like Domain"/>
    <property type="match status" value="1"/>
</dbReference>
<dbReference type="SUPFAM" id="SSF51735">
    <property type="entry name" value="NAD(P)-binding Rossmann-fold domains"/>
    <property type="match status" value="1"/>
</dbReference>
<dbReference type="GO" id="GO:0000166">
    <property type="term" value="F:nucleotide binding"/>
    <property type="evidence" value="ECO:0007669"/>
    <property type="project" value="InterPro"/>
</dbReference>
<evidence type="ECO:0000259" key="3">
    <source>
        <dbReference type="Pfam" id="PF02894"/>
    </source>
</evidence>
<dbReference type="Proteomes" id="UP001333710">
    <property type="component" value="Chromosome"/>
</dbReference>
<dbReference type="SUPFAM" id="SSF55347">
    <property type="entry name" value="Glyceraldehyde-3-phosphate dehydrogenase-like, C-terminal domain"/>
    <property type="match status" value="1"/>
</dbReference>
<proteinExistence type="predicted"/>
<evidence type="ECO:0000256" key="1">
    <source>
        <dbReference type="ARBA" id="ARBA00022729"/>
    </source>
</evidence>
<organism evidence="4 5">
    <name type="scientific">Planctobacterium marinum</name>
    <dbReference type="NCBI Taxonomy" id="1631968"/>
    <lineage>
        <taxon>Bacteria</taxon>
        <taxon>Pseudomonadati</taxon>
        <taxon>Pseudomonadota</taxon>
        <taxon>Gammaproteobacteria</taxon>
        <taxon>Alteromonadales</taxon>
        <taxon>Alteromonadaceae</taxon>
        <taxon>Planctobacterium</taxon>
    </lineage>
</organism>
<evidence type="ECO:0000313" key="4">
    <source>
        <dbReference type="EMBL" id="BDX07763.1"/>
    </source>
</evidence>
<dbReference type="InterPro" id="IPR004104">
    <property type="entry name" value="Gfo/Idh/MocA-like_OxRdtase_C"/>
</dbReference>
<accession>A0AA48HIZ6</accession>
<reference evidence="4" key="1">
    <citation type="submission" date="2023-01" db="EMBL/GenBank/DDBJ databases">
        <title>Complete genome sequence of Planctobacterium marinum strain Dej080120_11.</title>
        <authorList>
            <person name="Ueki S."/>
            <person name="Maruyama F."/>
        </authorList>
    </citation>
    <scope>NUCLEOTIDE SEQUENCE</scope>
    <source>
        <strain evidence="4">Dej080120_11</strain>
    </source>
</reference>
<dbReference type="KEGG" id="pmaw:MACH26_32840"/>
<feature type="domain" description="Gfo/Idh/MocA-like oxidoreductase C-terminal" evidence="3">
    <location>
        <begin position="148"/>
        <end position="351"/>
    </location>
</feature>
<dbReference type="EMBL" id="AP027272">
    <property type="protein sequence ID" value="BDX07763.1"/>
    <property type="molecule type" value="Genomic_DNA"/>
</dbReference>
<dbReference type="PANTHER" id="PTHR43249:SF1">
    <property type="entry name" value="D-GLUCOSIDE 3-DEHYDROGENASE"/>
    <property type="match status" value="1"/>
</dbReference>
<keyword evidence="5" id="KW-1185">Reference proteome</keyword>
<protein>
    <submittedName>
        <fullName evidence="4">Oxidoreductase</fullName>
    </submittedName>
</protein>
<dbReference type="InterPro" id="IPR036291">
    <property type="entry name" value="NAD(P)-bd_dom_sf"/>
</dbReference>
<name>A0AA48HIZ6_9ALTE</name>
<evidence type="ECO:0000259" key="2">
    <source>
        <dbReference type="Pfam" id="PF01408"/>
    </source>
</evidence>
<sequence>MSNPNLPVSKSKSNSLRVALIGCGRILKKHAEILSSNEIDGMVLDSVCDIEPEKAQQAAEKYHVPAFTDMHELMQHRNPDLVTILTPSGLHASHTIELADYGKDIIVEKPMALRLKDADSMLVACAKNNCRLFVVKQNRFNLPVVKLREALEAGRFGKLVLGTIRVRWCRDQAYYDQDEWRGTWAYDGGVLTNQASHHVDLLEWMMGEVESVHARSSTAMVDIETEDTAVATLKFSNGALGVIEATTATRPKDLEGSISILGATGTVEISGFAVNEMKTWQFADKQPVDEEIEQYSENPPNVYGFGHKAFYENVRDSILQGKPALVDGLEGRKSLELISALYESIETGKEVFLRFTPKKCRLGVIDD</sequence>
<feature type="domain" description="Gfo/Idh/MocA-like oxidoreductase N-terminal" evidence="2">
    <location>
        <begin position="16"/>
        <end position="134"/>
    </location>
</feature>